<keyword evidence="1" id="KW-0812">Transmembrane</keyword>
<dbReference type="Pfam" id="PF01569">
    <property type="entry name" value="PAP2"/>
    <property type="match status" value="1"/>
</dbReference>
<dbReference type="Proteomes" id="UP000324383">
    <property type="component" value="Unassembled WGS sequence"/>
</dbReference>
<dbReference type="PANTHER" id="PTHR14969:SF13">
    <property type="entry name" value="AT30094P"/>
    <property type="match status" value="1"/>
</dbReference>
<accession>A0A5D3EV54</accession>
<dbReference type="InterPro" id="IPR000326">
    <property type="entry name" value="PAP2/HPO"/>
</dbReference>
<evidence type="ECO:0000259" key="2">
    <source>
        <dbReference type="SMART" id="SM00014"/>
    </source>
</evidence>
<evidence type="ECO:0000313" key="4">
    <source>
        <dbReference type="Proteomes" id="UP000324383"/>
    </source>
</evidence>
<dbReference type="Gene3D" id="1.20.144.10">
    <property type="entry name" value="Phosphatidic acid phosphatase type 2/haloperoxidase"/>
    <property type="match status" value="1"/>
</dbReference>
<feature type="transmembrane region" description="Helical" evidence="1">
    <location>
        <begin position="165"/>
        <end position="183"/>
    </location>
</feature>
<feature type="transmembrane region" description="Helical" evidence="1">
    <location>
        <begin position="141"/>
        <end position="159"/>
    </location>
</feature>
<dbReference type="SUPFAM" id="SSF48317">
    <property type="entry name" value="Acid phosphatase/Vanadium-dependent haloperoxidase"/>
    <property type="match status" value="1"/>
</dbReference>
<proteinExistence type="predicted"/>
<feature type="transmembrane region" description="Helical" evidence="1">
    <location>
        <begin position="113"/>
        <end position="134"/>
    </location>
</feature>
<protein>
    <submittedName>
        <fullName evidence="3">Phosphatase PAP2 family protein</fullName>
    </submittedName>
</protein>
<keyword evidence="1" id="KW-0472">Membrane</keyword>
<evidence type="ECO:0000256" key="1">
    <source>
        <dbReference type="SAM" id="Phobius"/>
    </source>
</evidence>
<comment type="caution">
    <text evidence="3">The sequence shown here is derived from an EMBL/GenBank/DDBJ whole genome shotgun (WGS) entry which is preliminary data.</text>
</comment>
<feature type="transmembrane region" description="Helical" evidence="1">
    <location>
        <begin position="30"/>
        <end position="52"/>
    </location>
</feature>
<feature type="domain" description="Phosphatidic acid phosphatase type 2/haloperoxidase" evidence="2">
    <location>
        <begin position="61"/>
        <end position="180"/>
    </location>
</feature>
<keyword evidence="1" id="KW-1133">Transmembrane helix</keyword>
<evidence type="ECO:0000313" key="3">
    <source>
        <dbReference type="EMBL" id="TYK34929.1"/>
    </source>
</evidence>
<keyword evidence="4" id="KW-1185">Reference proteome</keyword>
<name>A0A5D3EV54_9BACE</name>
<organism evidence="3 4">
    <name type="scientific">Bacteroides pyogenes</name>
    <dbReference type="NCBI Taxonomy" id="310300"/>
    <lineage>
        <taxon>Bacteria</taxon>
        <taxon>Pseudomonadati</taxon>
        <taxon>Bacteroidota</taxon>
        <taxon>Bacteroidia</taxon>
        <taxon>Bacteroidales</taxon>
        <taxon>Bacteroidaceae</taxon>
        <taxon>Bacteroides</taxon>
    </lineage>
</organism>
<dbReference type="PANTHER" id="PTHR14969">
    <property type="entry name" value="SPHINGOSINE-1-PHOSPHATE PHOSPHOHYDROLASE"/>
    <property type="match status" value="1"/>
</dbReference>
<feature type="transmembrane region" description="Helical" evidence="1">
    <location>
        <begin position="61"/>
        <end position="82"/>
    </location>
</feature>
<feature type="transmembrane region" description="Helical" evidence="1">
    <location>
        <begin position="204"/>
        <end position="223"/>
    </location>
</feature>
<dbReference type="EMBL" id="VKLW01000004">
    <property type="protein sequence ID" value="TYK34929.1"/>
    <property type="molecule type" value="Genomic_DNA"/>
</dbReference>
<gene>
    <name evidence="3" type="ORF">FNJ60_02400</name>
</gene>
<dbReference type="AlphaFoldDB" id="A0A5D3EV54"/>
<sequence>MNELIQNLSETDTAVFLFLNGFHNSFWDQFMSAFTGKLIWIPMYVTILYVLFRNFHWKTALCYIAAIALTIGFADQMCNGVIRPLAERLRPSGEGSPIAELVHIVDGKRGGGFGFPSCHASNSFGLAFFLICLFRRKWLSIFILLWAFTNSYTRLYLGLHYPGDLLAGALIGILGAGVFYLIARRIVINKRMPELPQREPRQTNLIIYVGLIILSGIVTYSTIAMW</sequence>
<dbReference type="RefSeq" id="WP_027325461.1">
    <property type="nucleotide sequence ID" value="NZ_CP197398.1"/>
</dbReference>
<dbReference type="InterPro" id="IPR036938">
    <property type="entry name" value="PAP2/HPO_sf"/>
</dbReference>
<dbReference type="SMART" id="SM00014">
    <property type="entry name" value="acidPPc"/>
    <property type="match status" value="1"/>
</dbReference>
<reference evidence="3 4" key="1">
    <citation type="submission" date="2019-07" db="EMBL/GenBank/DDBJ databases">
        <title>Draft Genome Sequences of Bacteroides pyogenes Strains Isolated from the Uterus Holstein Dairy Cows with Metritis.</title>
        <authorList>
            <person name="Cunha F."/>
            <person name="Galvao K.N."/>
            <person name="Jeon S.J."/>
            <person name="Jeong K.C."/>
        </authorList>
    </citation>
    <scope>NUCLEOTIDE SEQUENCE [LARGE SCALE GENOMIC DNA]</scope>
    <source>
        <strain evidence="3 4">KG-31</strain>
    </source>
</reference>
<dbReference type="CDD" id="cd03395">
    <property type="entry name" value="PAP2_like_4"/>
    <property type="match status" value="1"/>
</dbReference>